<reference evidence="2" key="1">
    <citation type="submission" date="2022-08" db="EMBL/GenBank/DDBJ databases">
        <title>Genomic Encyclopedia of Type Strains, Phase V (KMG-V): Genome sequencing to study the core and pangenomes of soil and plant-associated prokaryotes.</title>
        <authorList>
            <person name="Whitman W."/>
        </authorList>
    </citation>
    <scope>NUCLEOTIDE SEQUENCE</scope>
    <source>
        <strain evidence="2">SP3049</strain>
    </source>
</reference>
<dbReference type="AlphaFoldDB" id="A0A9X2Q707"/>
<proteinExistence type="predicted"/>
<feature type="compositionally biased region" description="Low complexity" evidence="1">
    <location>
        <begin position="1"/>
        <end position="16"/>
    </location>
</feature>
<sequence length="120" mass="13653">MPSSSPLDSLDEPLPSRYRPPHSANADEAYDDASAQERLVSLLSCSCFDLVRVSFLRESLYGTQALRSPPYHELYPYHTLPFSSLTPDQRQALVNHLCDYFRWEDEPIVSDLHDAIRSAP</sequence>
<protein>
    <submittedName>
        <fullName evidence="2">Uncharacterized protein</fullName>
    </submittedName>
</protein>
<name>A0A9X2Q707_9BACT</name>
<evidence type="ECO:0000313" key="2">
    <source>
        <dbReference type="EMBL" id="MCS3709838.1"/>
    </source>
</evidence>
<dbReference type="Proteomes" id="UP001155057">
    <property type="component" value="Unassembled WGS sequence"/>
</dbReference>
<accession>A0A9X2Q707</accession>
<comment type="caution">
    <text evidence="2">The sequence shown here is derived from an EMBL/GenBank/DDBJ whole genome shotgun (WGS) entry which is preliminary data.</text>
</comment>
<dbReference type="EMBL" id="JANUAE010000004">
    <property type="protein sequence ID" value="MCS3709838.1"/>
    <property type="molecule type" value="Genomic_DNA"/>
</dbReference>
<organism evidence="2 3">
    <name type="scientific">Salinibacter ruber</name>
    <dbReference type="NCBI Taxonomy" id="146919"/>
    <lineage>
        <taxon>Bacteria</taxon>
        <taxon>Pseudomonadati</taxon>
        <taxon>Rhodothermota</taxon>
        <taxon>Rhodothermia</taxon>
        <taxon>Rhodothermales</taxon>
        <taxon>Salinibacteraceae</taxon>
        <taxon>Salinibacter</taxon>
    </lineage>
</organism>
<evidence type="ECO:0000256" key="1">
    <source>
        <dbReference type="SAM" id="MobiDB-lite"/>
    </source>
</evidence>
<evidence type="ECO:0000313" key="3">
    <source>
        <dbReference type="Proteomes" id="UP001155057"/>
    </source>
</evidence>
<gene>
    <name evidence="2" type="ORF">GGP61_001442</name>
</gene>
<feature type="region of interest" description="Disordered" evidence="1">
    <location>
        <begin position="1"/>
        <end position="30"/>
    </location>
</feature>